<evidence type="ECO:0000313" key="5">
    <source>
        <dbReference type="Proteomes" id="UP000762676"/>
    </source>
</evidence>
<dbReference type="InterPro" id="IPR014716">
    <property type="entry name" value="Fibrinogen_a/b/g_C_1"/>
</dbReference>
<dbReference type="AlphaFoldDB" id="A0AAV4FXS1"/>
<evidence type="ECO:0000259" key="3">
    <source>
        <dbReference type="PROSITE" id="PS51406"/>
    </source>
</evidence>
<sequence>MATDRAQSSSSHVTFQNVSSLSVFKTVSTGVGADTRDVLVASVTPQEPRLMRVANGMKVVGSLDAGRATVRVELVKRRDCQSEFTCHVRGLDSQGREAVSTSSLVQQPRHRENQVDDGKMISSLSLQLLASIQQLVTQSVAGLEDKMDSLEHQLDDKLEGMEHRLMKELEQGEDKIDDKLRRFQRASADQSDTFERVVQNRLLLLENRLEDKIDRNSNRNNFFRRDSNCSIELAQFRSDLKTMISETLGNHSLRLEDIQNQGLNAVVSQVKQITNNTSLPMCTMRNNSAGTERSTGNIDFNRLWDDYKTGFGSFYDDFWLGNDKLHAITSNGSYELEVTMKFKGKKAYARYADFAVGNETENYKLSIGRYFGTAGDSFSYHNGAPFSTIDRDNDVAPEKCADKHGGGWWFKKCDTSNLNGNWRAGSDFGLEWTKFAGADSVSYSEMKIRKV</sequence>
<reference evidence="4 5" key="1">
    <citation type="journal article" date="2021" name="Elife">
        <title>Chloroplast acquisition without the gene transfer in kleptoplastic sea slugs, Plakobranchus ocellatus.</title>
        <authorList>
            <person name="Maeda T."/>
            <person name="Takahashi S."/>
            <person name="Yoshida T."/>
            <person name="Shimamura S."/>
            <person name="Takaki Y."/>
            <person name="Nagai Y."/>
            <person name="Toyoda A."/>
            <person name="Suzuki Y."/>
            <person name="Arimoto A."/>
            <person name="Ishii H."/>
            <person name="Satoh N."/>
            <person name="Nishiyama T."/>
            <person name="Hasebe M."/>
            <person name="Maruyama T."/>
            <person name="Minagawa J."/>
            <person name="Obokata J."/>
            <person name="Shigenobu S."/>
        </authorList>
    </citation>
    <scope>NUCLEOTIDE SEQUENCE [LARGE SCALE GENOMIC DNA]</scope>
</reference>
<feature type="coiled-coil region" evidence="2">
    <location>
        <begin position="140"/>
        <end position="186"/>
    </location>
</feature>
<comment type="caution">
    <text evidence="4">The sequence shown here is derived from an EMBL/GenBank/DDBJ whole genome shotgun (WGS) entry which is preliminary data.</text>
</comment>
<keyword evidence="5" id="KW-1185">Reference proteome</keyword>
<dbReference type="InterPro" id="IPR036056">
    <property type="entry name" value="Fibrinogen-like_C"/>
</dbReference>
<keyword evidence="2" id="KW-0175">Coiled coil</keyword>
<feature type="domain" description="Fibrinogen C-terminal" evidence="3">
    <location>
        <begin position="246"/>
        <end position="451"/>
    </location>
</feature>
<dbReference type="CDD" id="cd00087">
    <property type="entry name" value="FReD"/>
    <property type="match status" value="1"/>
</dbReference>
<evidence type="ECO:0000256" key="2">
    <source>
        <dbReference type="SAM" id="Coils"/>
    </source>
</evidence>
<accession>A0AAV4FXS1</accession>
<evidence type="ECO:0000313" key="4">
    <source>
        <dbReference type="EMBL" id="GFR77106.1"/>
    </source>
</evidence>
<dbReference type="PANTHER" id="PTHR19143">
    <property type="entry name" value="FIBRINOGEN/TENASCIN/ANGIOPOEITIN"/>
    <property type="match status" value="1"/>
</dbReference>
<dbReference type="EMBL" id="BMAT01011676">
    <property type="protein sequence ID" value="GFR77106.1"/>
    <property type="molecule type" value="Genomic_DNA"/>
</dbReference>
<dbReference type="InterPro" id="IPR050373">
    <property type="entry name" value="Fibrinogen_C-term_domain"/>
</dbReference>
<keyword evidence="1" id="KW-1015">Disulfide bond</keyword>
<dbReference type="PROSITE" id="PS51406">
    <property type="entry name" value="FIBRINOGEN_C_2"/>
    <property type="match status" value="1"/>
</dbReference>
<proteinExistence type="predicted"/>
<organism evidence="4 5">
    <name type="scientific">Elysia marginata</name>
    <dbReference type="NCBI Taxonomy" id="1093978"/>
    <lineage>
        <taxon>Eukaryota</taxon>
        <taxon>Metazoa</taxon>
        <taxon>Spiralia</taxon>
        <taxon>Lophotrochozoa</taxon>
        <taxon>Mollusca</taxon>
        <taxon>Gastropoda</taxon>
        <taxon>Heterobranchia</taxon>
        <taxon>Euthyneura</taxon>
        <taxon>Panpulmonata</taxon>
        <taxon>Sacoglossa</taxon>
        <taxon>Placobranchoidea</taxon>
        <taxon>Plakobranchidae</taxon>
        <taxon>Elysia</taxon>
    </lineage>
</organism>
<dbReference type="Proteomes" id="UP000762676">
    <property type="component" value="Unassembled WGS sequence"/>
</dbReference>
<dbReference type="Gene3D" id="3.90.215.10">
    <property type="entry name" value="Gamma Fibrinogen, chain A, domain 1"/>
    <property type="match status" value="1"/>
</dbReference>
<protein>
    <submittedName>
        <fullName evidence="4">Tenascin-R</fullName>
    </submittedName>
</protein>
<evidence type="ECO:0000256" key="1">
    <source>
        <dbReference type="ARBA" id="ARBA00023157"/>
    </source>
</evidence>
<dbReference type="InterPro" id="IPR020837">
    <property type="entry name" value="Fibrinogen_CS"/>
</dbReference>
<dbReference type="PROSITE" id="PS00514">
    <property type="entry name" value="FIBRINOGEN_C_1"/>
    <property type="match status" value="1"/>
</dbReference>
<dbReference type="InterPro" id="IPR002181">
    <property type="entry name" value="Fibrinogen_a/b/g_C_dom"/>
</dbReference>
<gene>
    <name evidence="4" type="ORF">ElyMa_005816800</name>
</gene>
<dbReference type="SUPFAM" id="SSF56496">
    <property type="entry name" value="Fibrinogen C-terminal domain-like"/>
    <property type="match status" value="1"/>
</dbReference>
<name>A0AAV4FXS1_9GAST</name>
<dbReference type="Pfam" id="PF00147">
    <property type="entry name" value="Fibrinogen_C"/>
    <property type="match status" value="1"/>
</dbReference>
<dbReference type="GO" id="GO:0005615">
    <property type="term" value="C:extracellular space"/>
    <property type="evidence" value="ECO:0007669"/>
    <property type="project" value="TreeGrafter"/>
</dbReference>
<dbReference type="SMART" id="SM00186">
    <property type="entry name" value="FBG"/>
    <property type="match status" value="1"/>
</dbReference>